<evidence type="ECO:0000259" key="5">
    <source>
        <dbReference type="PROSITE" id="PS51846"/>
    </source>
</evidence>
<dbReference type="EMBL" id="DVFI01000043">
    <property type="protein sequence ID" value="HIQ62587.1"/>
    <property type="molecule type" value="Genomic_DNA"/>
</dbReference>
<feature type="transmembrane region" description="Helical" evidence="4">
    <location>
        <begin position="62"/>
        <end position="86"/>
    </location>
</feature>
<evidence type="ECO:0000313" key="6">
    <source>
        <dbReference type="EMBL" id="HIQ62587.1"/>
    </source>
</evidence>
<accession>A0A9D1CIE5</accession>
<keyword evidence="2" id="KW-0129">CBS domain</keyword>
<dbReference type="AlphaFoldDB" id="A0A9D1CIE5"/>
<comment type="caution">
    <text evidence="6">The sequence shown here is derived from an EMBL/GenBank/DDBJ whole genome shotgun (WGS) entry which is preliminary data.</text>
</comment>
<protein>
    <submittedName>
        <fullName evidence="6">DUF21 domain-containing protein</fullName>
    </submittedName>
</protein>
<gene>
    <name evidence="6" type="ORF">IAA66_03245</name>
</gene>
<dbReference type="PANTHER" id="PTHR22777">
    <property type="entry name" value="HEMOLYSIN-RELATED"/>
    <property type="match status" value="1"/>
</dbReference>
<evidence type="ECO:0000256" key="2">
    <source>
        <dbReference type="ARBA" id="ARBA00023122"/>
    </source>
</evidence>
<feature type="transmembrane region" description="Helical" evidence="4">
    <location>
        <begin position="124"/>
        <end position="146"/>
    </location>
</feature>
<dbReference type="Pfam" id="PF01595">
    <property type="entry name" value="CNNM"/>
    <property type="match status" value="1"/>
</dbReference>
<evidence type="ECO:0000256" key="3">
    <source>
        <dbReference type="PROSITE-ProRule" id="PRU01193"/>
    </source>
</evidence>
<keyword evidence="3 4" id="KW-1133">Transmembrane helix</keyword>
<dbReference type="InterPro" id="IPR002550">
    <property type="entry name" value="CNNM"/>
</dbReference>
<sequence length="170" mass="18876">MHMTHYWPSLLAMLFCIVMSAFFSASETAFSSLSRTRLQVLAEAGNRKALLTLKLSENYDKLLSTILIGNNIVNIAVASIGTLVFVQLYGDIGATLSTVVVTIVVLIFGEVTPKSIAKDFPEKFAMFSAPLLNLLVLLLTPVNFLFAQWKRLVSRLFKGREEAKMSQEEL</sequence>
<reference evidence="6" key="2">
    <citation type="journal article" date="2021" name="PeerJ">
        <title>Extensive microbial diversity within the chicken gut microbiome revealed by metagenomics and culture.</title>
        <authorList>
            <person name="Gilroy R."/>
            <person name="Ravi A."/>
            <person name="Getino M."/>
            <person name="Pursley I."/>
            <person name="Horton D.L."/>
            <person name="Alikhan N.F."/>
            <person name="Baker D."/>
            <person name="Gharbi K."/>
            <person name="Hall N."/>
            <person name="Watson M."/>
            <person name="Adriaenssens E.M."/>
            <person name="Foster-Nyarko E."/>
            <person name="Jarju S."/>
            <person name="Secka A."/>
            <person name="Antonio M."/>
            <person name="Oren A."/>
            <person name="Chaudhuri R.R."/>
            <person name="La Ragione R."/>
            <person name="Hildebrand F."/>
            <person name="Pallen M.J."/>
        </authorList>
    </citation>
    <scope>NUCLEOTIDE SEQUENCE</scope>
    <source>
        <strain evidence="6">ChiHile30-977</strain>
    </source>
</reference>
<evidence type="ECO:0000256" key="4">
    <source>
        <dbReference type="SAM" id="Phobius"/>
    </source>
</evidence>
<feature type="non-terminal residue" evidence="6">
    <location>
        <position position="170"/>
    </location>
</feature>
<evidence type="ECO:0000256" key="1">
    <source>
        <dbReference type="ARBA" id="ARBA00022737"/>
    </source>
</evidence>
<keyword evidence="1" id="KW-0677">Repeat</keyword>
<feature type="transmembrane region" description="Helical" evidence="4">
    <location>
        <begin position="92"/>
        <end position="112"/>
    </location>
</feature>
<organism evidence="6 7">
    <name type="scientific">Candidatus Avichristensenella intestinipullorum</name>
    <dbReference type="NCBI Taxonomy" id="2840693"/>
    <lineage>
        <taxon>Bacteria</taxon>
        <taxon>Bacillati</taxon>
        <taxon>Bacillota</taxon>
        <taxon>Clostridia</taxon>
        <taxon>Candidatus Avichristensenella</taxon>
    </lineage>
</organism>
<dbReference type="PANTHER" id="PTHR22777:SF17">
    <property type="entry name" value="UPF0053 PROTEIN SLL0260"/>
    <property type="match status" value="1"/>
</dbReference>
<keyword evidence="3 4" id="KW-0812">Transmembrane</keyword>
<feature type="transmembrane region" description="Helical" evidence="4">
    <location>
        <begin position="6"/>
        <end position="25"/>
    </location>
</feature>
<proteinExistence type="predicted"/>
<reference evidence="6" key="1">
    <citation type="submission" date="2020-10" db="EMBL/GenBank/DDBJ databases">
        <authorList>
            <person name="Gilroy R."/>
        </authorList>
    </citation>
    <scope>NUCLEOTIDE SEQUENCE</scope>
    <source>
        <strain evidence="6">ChiHile30-977</strain>
    </source>
</reference>
<dbReference type="Proteomes" id="UP000886819">
    <property type="component" value="Unassembled WGS sequence"/>
</dbReference>
<name>A0A9D1CIE5_9FIRM</name>
<feature type="domain" description="CNNM transmembrane" evidence="5">
    <location>
        <begin position="2"/>
        <end position="170"/>
    </location>
</feature>
<dbReference type="PROSITE" id="PS51846">
    <property type="entry name" value="CNNM"/>
    <property type="match status" value="1"/>
</dbReference>
<dbReference type="GO" id="GO:0005886">
    <property type="term" value="C:plasma membrane"/>
    <property type="evidence" value="ECO:0007669"/>
    <property type="project" value="TreeGrafter"/>
</dbReference>
<keyword evidence="3 4" id="KW-0472">Membrane</keyword>
<evidence type="ECO:0000313" key="7">
    <source>
        <dbReference type="Proteomes" id="UP000886819"/>
    </source>
</evidence>